<evidence type="ECO:0000313" key="3">
    <source>
        <dbReference type="Proteomes" id="UP000277580"/>
    </source>
</evidence>
<feature type="transmembrane region" description="Helical" evidence="1">
    <location>
        <begin position="39"/>
        <end position="59"/>
    </location>
</feature>
<dbReference type="Proteomes" id="UP000277580">
    <property type="component" value="Unassembled WGS sequence"/>
</dbReference>
<gene>
    <name evidence="2" type="ORF">P167DRAFT_566958</name>
</gene>
<keyword evidence="1" id="KW-1133">Transmembrane helix</keyword>
<name>A0A3N4KKY9_9PEZI</name>
<keyword evidence="1" id="KW-0472">Membrane</keyword>
<dbReference type="OrthoDB" id="5362412at2759"/>
<evidence type="ECO:0000256" key="1">
    <source>
        <dbReference type="SAM" id="Phobius"/>
    </source>
</evidence>
<keyword evidence="3" id="KW-1185">Reference proteome</keyword>
<keyword evidence="1" id="KW-0812">Transmembrane</keyword>
<organism evidence="2 3">
    <name type="scientific">Morchella conica CCBAS932</name>
    <dbReference type="NCBI Taxonomy" id="1392247"/>
    <lineage>
        <taxon>Eukaryota</taxon>
        <taxon>Fungi</taxon>
        <taxon>Dikarya</taxon>
        <taxon>Ascomycota</taxon>
        <taxon>Pezizomycotina</taxon>
        <taxon>Pezizomycetes</taxon>
        <taxon>Pezizales</taxon>
        <taxon>Morchellaceae</taxon>
        <taxon>Morchella</taxon>
    </lineage>
</organism>
<dbReference type="InParanoid" id="A0A3N4KKY9"/>
<dbReference type="AlphaFoldDB" id="A0A3N4KKY9"/>
<protein>
    <submittedName>
        <fullName evidence="2">Uncharacterized protein</fullName>
    </submittedName>
</protein>
<accession>A0A3N4KKY9</accession>
<dbReference type="EMBL" id="ML119147">
    <property type="protein sequence ID" value="RPB09962.1"/>
    <property type="molecule type" value="Genomic_DNA"/>
</dbReference>
<reference evidence="2 3" key="1">
    <citation type="journal article" date="2018" name="Nat. Ecol. Evol.">
        <title>Pezizomycetes genomes reveal the molecular basis of ectomycorrhizal truffle lifestyle.</title>
        <authorList>
            <person name="Murat C."/>
            <person name="Payen T."/>
            <person name="Noel B."/>
            <person name="Kuo A."/>
            <person name="Morin E."/>
            <person name="Chen J."/>
            <person name="Kohler A."/>
            <person name="Krizsan K."/>
            <person name="Balestrini R."/>
            <person name="Da Silva C."/>
            <person name="Montanini B."/>
            <person name="Hainaut M."/>
            <person name="Levati E."/>
            <person name="Barry K.W."/>
            <person name="Belfiori B."/>
            <person name="Cichocki N."/>
            <person name="Clum A."/>
            <person name="Dockter R.B."/>
            <person name="Fauchery L."/>
            <person name="Guy J."/>
            <person name="Iotti M."/>
            <person name="Le Tacon F."/>
            <person name="Lindquist E.A."/>
            <person name="Lipzen A."/>
            <person name="Malagnac F."/>
            <person name="Mello A."/>
            <person name="Molinier V."/>
            <person name="Miyauchi S."/>
            <person name="Poulain J."/>
            <person name="Riccioni C."/>
            <person name="Rubini A."/>
            <person name="Sitrit Y."/>
            <person name="Splivallo R."/>
            <person name="Traeger S."/>
            <person name="Wang M."/>
            <person name="Zifcakova L."/>
            <person name="Wipf D."/>
            <person name="Zambonelli A."/>
            <person name="Paolocci F."/>
            <person name="Nowrousian M."/>
            <person name="Ottonello S."/>
            <person name="Baldrian P."/>
            <person name="Spatafora J.W."/>
            <person name="Henrissat B."/>
            <person name="Nagy L.G."/>
            <person name="Aury J.M."/>
            <person name="Wincker P."/>
            <person name="Grigoriev I.V."/>
            <person name="Bonfante P."/>
            <person name="Martin F.M."/>
        </authorList>
    </citation>
    <scope>NUCLEOTIDE SEQUENCE [LARGE SCALE GENOMIC DNA]</scope>
    <source>
        <strain evidence="2 3">CCBAS932</strain>
    </source>
</reference>
<proteinExistence type="predicted"/>
<evidence type="ECO:0000313" key="2">
    <source>
        <dbReference type="EMBL" id="RPB09962.1"/>
    </source>
</evidence>
<sequence>MAIPVAMPKTGFARRLLRRNHAYTDIDLTPHSPSSAGKITLAVLVPLLIMSLIIGLLYLRRVRRQRQAMANVQARLDAEETGQWGVDRCYKGWDSPPETGDIEKWGGGDLTVPTGARLDFRYLRKGLEKEDEEIRWVILEREKARIENDMRRRELEKQLEAEGPKGLSSGG</sequence>